<reference evidence="10 11" key="1">
    <citation type="submission" date="2017-10" db="EMBL/GenBank/DDBJ databases">
        <title>Draft genome of Longimonas halophila.</title>
        <authorList>
            <person name="Goh K.M."/>
            <person name="Shamsir M.S."/>
            <person name="Lim S.W."/>
        </authorList>
    </citation>
    <scope>NUCLEOTIDE SEQUENCE [LARGE SCALE GENOMIC DNA]</scope>
    <source>
        <strain evidence="10 11">KCTC 42399</strain>
    </source>
</reference>
<evidence type="ECO:0000256" key="6">
    <source>
        <dbReference type="PROSITE-ProRule" id="PRU01240"/>
    </source>
</evidence>
<dbReference type="PANTHER" id="PTHR43806:SF11">
    <property type="entry name" value="CEREVISIN-RELATED"/>
    <property type="match status" value="1"/>
</dbReference>
<evidence type="ECO:0000313" key="10">
    <source>
        <dbReference type="EMBL" id="PEN07711.1"/>
    </source>
</evidence>
<proteinExistence type="inferred from homology"/>
<evidence type="ECO:0000313" key="11">
    <source>
        <dbReference type="Proteomes" id="UP000221024"/>
    </source>
</evidence>
<comment type="similarity">
    <text evidence="1 6 7">Belongs to the peptidase S8 family.</text>
</comment>
<keyword evidence="4 6" id="KW-0720">Serine protease</keyword>
<dbReference type="InterPro" id="IPR000209">
    <property type="entry name" value="Peptidase_S8/S53_dom"/>
</dbReference>
<dbReference type="GO" id="GO:0004252">
    <property type="term" value="F:serine-type endopeptidase activity"/>
    <property type="evidence" value="ECO:0007669"/>
    <property type="project" value="UniProtKB-UniRule"/>
</dbReference>
<keyword evidence="8" id="KW-0732">Signal</keyword>
<dbReference type="Gene3D" id="3.40.50.200">
    <property type="entry name" value="Peptidase S8/S53 domain"/>
    <property type="match status" value="1"/>
</dbReference>
<dbReference type="PRINTS" id="PR00723">
    <property type="entry name" value="SUBTILISIN"/>
</dbReference>
<dbReference type="InterPro" id="IPR036852">
    <property type="entry name" value="Peptidase_S8/S53_dom_sf"/>
</dbReference>
<comment type="caution">
    <text evidence="10">The sequence shown here is derived from an EMBL/GenBank/DDBJ whole genome shotgun (WGS) entry which is preliminary data.</text>
</comment>
<dbReference type="RefSeq" id="WP_098061898.1">
    <property type="nucleotide sequence ID" value="NZ_PDEP01000005.1"/>
</dbReference>
<sequence length="1033" mass="110289">MLLKKTVSYYLVATFLVLLFSGSAVGAAFAQLQSMNRLESAFQYLLAQDGPDMQAGAVAMPLSLKQAQVERADGTVAYQAFIHTANADALRRMGIPVQSVHGQIATARLSVAALRQLSESPIVDRVEVAPRVYPHNDGAAAEVGGRFLNHGGLNETAYQGEGVMACIIDSGIDVTHRDFYDADGNVRIAYLWDQTDQSTGRTPADRSGTMNGLNFGREYTAADIAAGGVEQTDTIGHGTHIAGTLAGTGQALVEAGHATTPQHQGVAPKADLIVVKAGDGWYPTVNVADALEYCDRVGEEQGRPVVVNLSFGTDYGPHDGTSTMAQIVDDFTTPEGGPPGTAPGRVAVASAGNSGDPAQKQHVSATVAPGTEQTHHWDLESYETRPHTYDDAMAVNAWVDGQPAVAVTVTSPSGHTVQLEVDADQNGYVYESTPDGDVYIDSYVGYDNGDRPLNIEVFDGVVDRPPVPGTWTIDVSNHDERAFTYHAWTYWKTLPGRFRTGSNAVTVGAPATAASAITVGAYAHRWRWTDLNGTGRAVSGSYDGSDRIATFSSRGPTRDGRIKPELAAPGQRMMSATSSDMEMPLEAYRITGGTHHLMQGTSVSAPITAGSIALLLQEDPTLTAQAVRTLLMETARVDAAVADEGALPNAAFGAGKLDVARAMAALTGTAHDQSANERMLMHYEAPWTFNDMERVTVGATANDAIALRLSPSVNGCVTGVYLTLAHGTQANQLTAPLHVQIWSDDNGEPGEPLRTPVAIPPGALMPFTPEYVSLQDCVPVTRDTDYHVVIQPEASSDTVTLVAETASTATGRSQRQQGHTWHSIDGNLVVRAEVATSAGDDSTLPVELTDFSAQVHNDRVVVRWETLSETNNSGFVVEHRPGADSTASFHRVGVVEGHGTTAARHTYQFETDALPAGPHAFRLRQIDLDGTETVHAPVTTHVQLRSTYSLSAPYPNPSVSNTRFTLTVGALQDVTATVYNVLGQRVATVYQGPVQADRPTILEVNPSEMASGWYMMRVEGETFTAQRSFTRVR</sequence>
<dbReference type="PROSITE" id="PS00137">
    <property type="entry name" value="SUBTILASE_HIS"/>
    <property type="match status" value="1"/>
</dbReference>
<dbReference type="SUPFAM" id="SSF52743">
    <property type="entry name" value="Subtilisin-like"/>
    <property type="match status" value="1"/>
</dbReference>
<keyword evidence="3 6" id="KW-0378">Hydrolase</keyword>
<evidence type="ECO:0000256" key="4">
    <source>
        <dbReference type="ARBA" id="ARBA00022825"/>
    </source>
</evidence>
<feature type="active site" description="Charge relay system" evidence="5 6">
    <location>
        <position position="237"/>
    </location>
</feature>
<dbReference type="GO" id="GO:0006508">
    <property type="term" value="P:proteolysis"/>
    <property type="evidence" value="ECO:0007669"/>
    <property type="project" value="UniProtKB-KW"/>
</dbReference>
<dbReference type="PROSITE" id="PS00136">
    <property type="entry name" value="SUBTILASE_ASP"/>
    <property type="match status" value="1"/>
</dbReference>
<feature type="active site" description="Charge relay system" evidence="5 6">
    <location>
        <position position="602"/>
    </location>
</feature>
<feature type="chain" id="PRO_5013937750" description="Peptidase S8/S53 domain-containing protein" evidence="8">
    <location>
        <begin position="27"/>
        <end position="1033"/>
    </location>
</feature>
<feature type="active site" description="Charge relay system" evidence="5 6">
    <location>
        <position position="169"/>
    </location>
</feature>
<dbReference type="PROSITE" id="PS00138">
    <property type="entry name" value="SUBTILASE_SER"/>
    <property type="match status" value="1"/>
</dbReference>
<keyword evidence="2 6" id="KW-0645">Protease</keyword>
<dbReference type="InterPro" id="IPR026444">
    <property type="entry name" value="Secre_tail"/>
</dbReference>
<dbReference type="InterPro" id="IPR023828">
    <property type="entry name" value="Peptidase_S8_Ser-AS"/>
</dbReference>
<feature type="signal peptide" evidence="8">
    <location>
        <begin position="1"/>
        <end position="26"/>
    </location>
</feature>
<dbReference type="Proteomes" id="UP000221024">
    <property type="component" value="Unassembled WGS sequence"/>
</dbReference>
<evidence type="ECO:0000256" key="5">
    <source>
        <dbReference type="PIRSR" id="PIRSR615500-1"/>
    </source>
</evidence>
<accession>A0A2H3NTU9</accession>
<dbReference type="OrthoDB" id="9792152at2"/>
<dbReference type="InterPro" id="IPR023827">
    <property type="entry name" value="Peptidase_S8_Asp-AS"/>
</dbReference>
<dbReference type="Pfam" id="PF00082">
    <property type="entry name" value="Peptidase_S8"/>
    <property type="match status" value="2"/>
</dbReference>
<evidence type="ECO:0000256" key="2">
    <source>
        <dbReference type="ARBA" id="ARBA00022670"/>
    </source>
</evidence>
<name>A0A2H3NTU9_9BACT</name>
<dbReference type="PROSITE" id="PS51892">
    <property type="entry name" value="SUBTILASE"/>
    <property type="match status" value="1"/>
</dbReference>
<evidence type="ECO:0000256" key="3">
    <source>
        <dbReference type="ARBA" id="ARBA00022801"/>
    </source>
</evidence>
<dbReference type="InterPro" id="IPR050131">
    <property type="entry name" value="Peptidase_S8_subtilisin-like"/>
</dbReference>
<evidence type="ECO:0000256" key="7">
    <source>
        <dbReference type="RuleBase" id="RU003355"/>
    </source>
</evidence>
<evidence type="ECO:0000256" key="1">
    <source>
        <dbReference type="ARBA" id="ARBA00011073"/>
    </source>
</evidence>
<protein>
    <recommendedName>
        <fullName evidence="9">Peptidase S8/S53 domain-containing protein</fullName>
    </recommendedName>
</protein>
<keyword evidence="11" id="KW-1185">Reference proteome</keyword>
<dbReference type="InterPro" id="IPR015500">
    <property type="entry name" value="Peptidase_S8_subtilisin-rel"/>
</dbReference>
<feature type="domain" description="Peptidase S8/S53" evidence="9">
    <location>
        <begin position="501"/>
        <end position="655"/>
    </location>
</feature>
<dbReference type="AlphaFoldDB" id="A0A2H3NTU9"/>
<feature type="domain" description="Peptidase S8/S53" evidence="9">
    <location>
        <begin position="160"/>
        <end position="399"/>
    </location>
</feature>
<organism evidence="10 11">
    <name type="scientific">Longimonas halophila</name>
    <dbReference type="NCBI Taxonomy" id="1469170"/>
    <lineage>
        <taxon>Bacteria</taxon>
        <taxon>Pseudomonadati</taxon>
        <taxon>Rhodothermota</taxon>
        <taxon>Rhodothermia</taxon>
        <taxon>Rhodothermales</taxon>
        <taxon>Salisaetaceae</taxon>
        <taxon>Longimonas</taxon>
    </lineage>
</organism>
<evidence type="ECO:0000256" key="8">
    <source>
        <dbReference type="SAM" id="SignalP"/>
    </source>
</evidence>
<dbReference type="InterPro" id="IPR022398">
    <property type="entry name" value="Peptidase_S8_His-AS"/>
</dbReference>
<gene>
    <name evidence="10" type="ORF">CRI93_06935</name>
</gene>
<dbReference type="EMBL" id="PDEP01000005">
    <property type="protein sequence ID" value="PEN07711.1"/>
    <property type="molecule type" value="Genomic_DNA"/>
</dbReference>
<dbReference type="NCBIfam" id="TIGR04183">
    <property type="entry name" value="Por_Secre_tail"/>
    <property type="match status" value="1"/>
</dbReference>
<evidence type="ECO:0000259" key="9">
    <source>
        <dbReference type="Pfam" id="PF00082"/>
    </source>
</evidence>
<dbReference type="Gene3D" id="2.60.120.1290">
    <property type="match status" value="1"/>
</dbReference>
<dbReference type="PANTHER" id="PTHR43806">
    <property type="entry name" value="PEPTIDASE S8"/>
    <property type="match status" value="1"/>
</dbReference>